<evidence type="ECO:0000256" key="6">
    <source>
        <dbReference type="SAM" id="Coils"/>
    </source>
</evidence>
<dbReference type="InterPro" id="IPR018159">
    <property type="entry name" value="Spectrin/alpha-actinin"/>
</dbReference>
<comment type="subcellular location">
    <subcellularLocation>
        <location evidence="1">Membrane</location>
    </subcellularLocation>
</comment>
<name>W4VR22_9DIPT</name>
<feature type="compositionally biased region" description="Polar residues" evidence="7">
    <location>
        <begin position="1043"/>
        <end position="1059"/>
    </location>
</feature>
<dbReference type="Gene3D" id="1.20.58.60">
    <property type="match status" value="4"/>
</dbReference>
<dbReference type="GO" id="GO:0005640">
    <property type="term" value="C:nuclear outer membrane"/>
    <property type="evidence" value="ECO:0007669"/>
    <property type="project" value="TreeGrafter"/>
</dbReference>
<keyword evidence="5" id="KW-0472">Membrane</keyword>
<dbReference type="GO" id="GO:0005737">
    <property type="term" value="C:cytoplasm"/>
    <property type="evidence" value="ECO:0007669"/>
    <property type="project" value="TreeGrafter"/>
</dbReference>
<feature type="non-terminal residue" evidence="8">
    <location>
        <position position="3081"/>
    </location>
</feature>
<feature type="coiled-coil region" evidence="6">
    <location>
        <begin position="2879"/>
        <end position="2913"/>
    </location>
</feature>
<keyword evidence="3" id="KW-0677">Repeat</keyword>
<feature type="compositionally biased region" description="Polar residues" evidence="7">
    <location>
        <begin position="1400"/>
        <end position="1412"/>
    </location>
</feature>
<evidence type="ECO:0000256" key="2">
    <source>
        <dbReference type="ARBA" id="ARBA00022692"/>
    </source>
</evidence>
<evidence type="ECO:0000313" key="8">
    <source>
        <dbReference type="EMBL" id="JAB54935.1"/>
    </source>
</evidence>
<protein>
    <submittedName>
        <fullName evidence="8">Putative muscle-specific protein 300 isoform m</fullName>
    </submittedName>
</protein>
<keyword evidence="6" id="KW-0175">Coiled coil</keyword>
<dbReference type="SMART" id="SM00150">
    <property type="entry name" value="SPEC"/>
    <property type="match status" value="2"/>
</dbReference>
<reference evidence="8" key="1">
    <citation type="journal article" date="2014" name="Insect Biochem. Mol. Biol.">
        <title>An insight into the sialome of the frog biting fly, Corethrella appendiculata.</title>
        <authorList>
            <person name="Ribeiro J.M.C."/>
            <person name="Chagas A.C."/>
            <person name="Pham V.M."/>
            <person name="Lounibos L.P."/>
            <person name="Calvo E."/>
        </authorList>
    </citation>
    <scope>NUCLEOTIDE SEQUENCE</scope>
    <source>
        <tissue evidence="8">Salivary glands</tissue>
    </source>
</reference>
<dbReference type="GO" id="GO:0051015">
    <property type="term" value="F:actin filament binding"/>
    <property type="evidence" value="ECO:0007669"/>
    <property type="project" value="TreeGrafter"/>
</dbReference>
<dbReference type="SUPFAM" id="SSF46966">
    <property type="entry name" value="Spectrin repeat"/>
    <property type="match status" value="5"/>
</dbReference>
<feature type="region of interest" description="Disordered" evidence="7">
    <location>
        <begin position="1039"/>
        <end position="1068"/>
    </location>
</feature>
<feature type="compositionally biased region" description="Basic residues" evidence="7">
    <location>
        <begin position="961"/>
        <end position="972"/>
    </location>
</feature>
<proteinExistence type="evidence at transcript level"/>
<feature type="compositionally biased region" description="Basic and acidic residues" evidence="7">
    <location>
        <begin position="932"/>
        <end position="960"/>
    </location>
</feature>
<feature type="coiled-coil region" evidence="6">
    <location>
        <begin position="2696"/>
        <end position="2723"/>
    </location>
</feature>
<feature type="non-terminal residue" evidence="8">
    <location>
        <position position="1"/>
    </location>
</feature>
<feature type="compositionally biased region" description="Basic and acidic residues" evidence="7">
    <location>
        <begin position="844"/>
        <end position="865"/>
    </location>
</feature>
<feature type="region of interest" description="Disordered" evidence="7">
    <location>
        <begin position="802"/>
        <end position="986"/>
    </location>
</feature>
<keyword evidence="2" id="KW-0812">Transmembrane</keyword>
<organism evidence="8">
    <name type="scientific">Corethrella appendiculata</name>
    <dbReference type="NCBI Taxonomy" id="1370023"/>
    <lineage>
        <taxon>Eukaryota</taxon>
        <taxon>Metazoa</taxon>
        <taxon>Ecdysozoa</taxon>
        <taxon>Arthropoda</taxon>
        <taxon>Hexapoda</taxon>
        <taxon>Insecta</taxon>
        <taxon>Pterygota</taxon>
        <taxon>Neoptera</taxon>
        <taxon>Endopterygota</taxon>
        <taxon>Diptera</taxon>
        <taxon>Nematocera</taxon>
        <taxon>Culicoidea</taxon>
        <taxon>Chaoboridae</taxon>
        <taxon>Corethrella</taxon>
    </lineage>
</organism>
<dbReference type="GO" id="GO:0034993">
    <property type="term" value="C:meiotic nuclear membrane microtubule tethering complex"/>
    <property type="evidence" value="ECO:0007669"/>
    <property type="project" value="TreeGrafter"/>
</dbReference>
<dbReference type="EMBL" id="GANO01004936">
    <property type="protein sequence ID" value="JAB54935.1"/>
    <property type="molecule type" value="mRNA"/>
</dbReference>
<sequence>ENVADSTSKQVENILESIVSAELEMNNLPYDNIYDLRKGLQALIVNLIAYRQKADLIAKTIPPIAENRAQISLNQLCERIDFLKLRAENGIAKIEDTLQQREERKKEIENYLDFLKDIGDWLTTTTISLVDIDDNITEENLIKNLDENQKLLNDLQEKEAHLKDVHKKCESYLIYNDVHTQTVELREQIVILIRILREKSLIINDNVQRLSASLGHPDQQPQSLLVDSEAQTSLPSLSEPNQIERFETYSQTKTEKPTDNILIIQSVSNGQETIQISNVPSVADVANIENVIVEAKYTQPQPGDGKKSSEFLLKNIPTQFETTFTEPDDSSTEIIVNTDGSKKITLRKVVQPMQSIEPSTGHSKASIVTSIGTKTIIEKTIKDEETPELLEIADQIVKEIETVDLPLEEEKPDTSGVIVSEILEEIQEQIVTKSDEEPKLETIESQKEDSQVLESFAPSVELIACVDSPKTIIMQSTNITALKPEEKDEIVTDITPPTAIEILDIEESKPKEYDVIKKTVTIKTEITKEQPINIDDANIILPTNENIGVDFIKSEIILPGIKQSLTEIRETAVEKPEEQPRVDVKIEEIVKETQVIIAPTETPKEPVQEIVQEISPEQPVEIVEIIKETKIIVQPPIITEQVIEPETTQPVSESVDPNKIKEVLDSIPEASDVVKEQITEILDNLPITSIQTSEKIIVQPDETDHIPKENVIEIVKQVTIVTTKTIEITEETPVKSEPISETEIVEIETIIPETPKEVVEPLPVEQPEKEISKIEEIEPEIIQEVIVKKIILEGIKTASDIDERQPETSVQITEIKEEPQIVQIQKPSEKEPDKEPEMPQPEDIIEKEIIKPEISESQEPTKSEQLENYEFSLTSTSNDKPHSSLKVSMKLDPNESKTISLNLIEMKEDTTATETAKPLTEEKQIEQIPHLADVDIDKGYEATEDKTLPEDSKDEQEKDKPKSKKLKKKKSKKSDNEKAINTDIPQTDDTKYTEIEVQTEADNIIITTEVTETITIEGDKKPHHDTELDKEVERLTSEIPVQASPQPSDNQNISLQTSPIPKESVSHDDKDTQIVVESIEIETQTLVQSIDEENQTDIKDDADQKPIQDSPEKIDKDNQTENVLTVEIEQQTVECTDEIVDPILSNIISSVVDVTIKTSIQTSPIPFEDESKEKPITQDESMQTIPIVDEDATPTQMKVDTEDRGSSPVLITTITTADSEMQTSPMHEPTIISDDKPRESDLQNADVQTDTIEVSVVTIQTTPIQILDDDAKPKEQSNVDIQTDNVETIEIDSQTTIIDTVETGTGQDAPEQLTSDSQTDHIQTIETITQTIEYKIIEGVPADSQTEIIETVENVVQTTPIQMSGDIVTEKTNAENQTDKTPTNEVISQTTPVTITEISQSIPTISTLQKASDSAEDKKPKKDKKKPKKDKKRDKTIPIEIEISAQIDVPKTSGDISEPITVTKTYVSDDSKPNKNLDLNINVEIAQSSPQIPKLQQQSYHYINEIPEDEKLKLNITDYFDVVKSRPTFIEERIIPWDDINFVIQNKITSPTDTKSKLYYQCSSPDYNDFNYDLEANIDLLKSNLTDENQTNEIILDCIENISKYLEKVQQDLEQSSNNDLDDNQKQQLYHKYKIRLIFIEERIRYLITILSKSTIKSKKEIVECLNHILKHIKVIETNINEDEKQINSNANVLHKIGDGIRDVTTRTHENESKYEELVGNDALTIPEKLNRLDDVENNNRVIKRTLILIINQYNIIAKNAPDTKMATDLNSHVQCVKKLENNIILERNHLLQLNSLVDDYEQTLIEFKEIIAIAEVFLDNPITVNTLEELQEEMQRYRKFFVNLNHCKGILESLEANLDPVTKQKHDELHKALYNRTSLILEKAVDRAGKLALAASKWTILEKDMIHENQWLQVAQQRIPDLATVSASDYDQYITLYESLKADIDQHHTKMFANHDTANKLQDIISAPRIEKESNDALVILLQLQDEVCLYHTKLTKFKILWNKYNLLADKLENWINDSDKILSKINIPANSAHLLVQDMRNFWEIKAQYEVLNNKVYNQMGETFDQALNTINITDENLQRQLNTQLTDNWFAIQDGLSNIQSAIINSMSTEIVPLQDKILYIEQELRDINDIFNHSKSVIKNLEDFYLYIEQTQMLRTRIQIIDTELGQTGLLLDCDTDKITEIFEKSRRLNSQISEELESSEILYNQLETVENSIRIKDNRLNELLKLLDECEASEDKSRIEIEKSLDDCKLIQNELSDLWQELMHLRQLLHTLPTQHLKVSVSPLQTERELSQLQNMHNDLETKCENVMGRLRNRLALWLKFERQLETIKEYVQEAEFMIELLQIQESADYNRLLKATERLDSLCGDIENRKNLIDDLQEFAQPLVESCNESVSKEVAESVEHITVIWENTRENLRELCDKYEKAVKLWQQYHDVCDTVKNWVDHEFVDFDSLNQLESLPDIEIYHESVQNYKKQLDKLRNLVNEINKQAGFNVSYSLLSEVDEFAKKLEEIEGFITKKRNNIDNKEIQKTVKTNTATNTNQLFDKLQQDLNDLSNDKNIRDKICNLRAHLINLTITESRLKDILTPSNNKSIDTDSNIKELHSITLQLLNNTFQQYDRTLGQFVQNENDDENVLNFWSEYLHYVQTFIQETIPSDYVKLKINRELFILLRTLIINLKTHFLCKNKISTNLLEKYSTLNTEHNNQLNAINNRIQEIDNRLWHWNKFNNTLAELNESVYEIDSEKFTLQMEYINIREISKLITKVNTLLEKFPKLESNITILNEELGQLLQYTTDEDIVQHLKDEHKSIVDKSLQMQDGVETWKNFLFGIDDLFNRFNRNCVSIENGIHDMNECLNEINVDASISITGSQNYIKMLKNQQIRLHNIRSELEDLELIKDELKNNISMFDSKAIHKKVWTLWQAYEKLNQNLLLLIKQIQDRIFNRNVFLDQYQIFITWMIDFEHRINDSNKYKELEENKDFIKDVEKLIMEEIALKECEKSWLVSTGHDLINNLKSTDEKCDIEAKIEQLQIKWCHIKGLTEKRSQKISEIKSTTLSLEARIQAIKEWMYAIEKELKKP</sequence>
<evidence type="ECO:0000256" key="4">
    <source>
        <dbReference type="ARBA" id="ARBA00022989"/>
    </source>
</evidence>
<feature type="region of interest" description="Disordered" evidence="7">
    <location>
        <begin position="1088"/>
        <end position="1118"/>
    </location>
</feature>
<evidence type="ECO:0000256" key="7">
    <source>
        <dbReference type="SAM" id="MobiDB-lite"/>
    </source>
</evidence>
<feature type="compositionally biased region" description="Basic and acidic residues" evidence="7">
    <location>
        <begin position="827"/>
        <end position="837"/>
    </location>
</feature>
<dbReference type="GO" id="GO:0007097">
    <property type="term" value="P:nuclear migration"/>
    <property type="evidence" value="ECO:0007669"/>
    <property type="project" value="TreeGrafter"/>
</dbReference>
<feature type="compositionally biased region" description="Basic and acidic residues" evidence="7">
    <location>
        <begin position="1096"/>
        <end position="1118"/>
    </location>
</feature>
<dbReference type="PANTHER" id="PTHR47535:SF1">
    <property type="entry name" value="NESPRIN-1"/>
    <property type="match status" value="1"/>
</dbReference>
<feature type="coiled-coil region" evidence="6">
    <location>
        <begin position="2466"/>
        <end position="2493"/>
    </location>
</feature>
<keyword evidence="4" id="KW-1133">Transmembrane helix</keyword>
<feature type="region of interest" description="Disordered" evidence="7">
    <location>
        <begin position="1400"/>
        <end position="1436"/>
    </location>
</feature>
<dbReference type="InterPro" id="IPR052403">
    <property type="entry name" value="LINC-complex_assoc"/>
</dbReference>
<evidence type="ECO:0000256" key="5">
    <source>
        <dbReference type="ARBA" id="ARBA00023136"/>
    </source>
</evidence>
<dbReference type="PANTHER" id="PTHR47535">
    <property type="entry name" value="MUSCLE-SPECIFIC PROTEIN 300 KDA, ISOFORM G"/>
    <property type="match status" value="1"/>
</dbReference>
<accession>W4VR22</accession>
<evidence type="ECO:0000256" key="3">
    <source>
        <dbReference type="ARBA" id="ARBA00022737"/>
    </source>
</evidence>
<evidence type="ECO:0000256" key="1">
    <source>
        <dbReference type="ARBA" id="ARBA00004370"/>
    </source>
</evidence>
<feature type="coiled-coil region" evidence="6">
    <location>
        <begin position="84"/>
        <end position="168"/>
    </location>
</feature>
<feature type="compositionally biased region" description="Basic residues" evidence="7">
    <location>
        <begin position="1421"/>
        <end position="1434"/>
    </location>
</feature>